<dbReference type="EMBL" id="JANAVB010043418">
    <property type="protein sequence ID" value="KAJ6792706.1"/>
    <property type="molecule type" value="Genomic_DNA"/>
</dbReference>
<organism evidence="2 3">
    <name type="scientific">Iris pallida</name>
    <name type="common">Sweet iris</name>
    <dbReference type="NCBI Taxonomy" id="29817"/>
    <lineage>
        <taxon>Eukaryota</taxon>
        <taxon>Viridiplantae</taxon>
        <taxon>Streptophyta</taxon>
        <taxon>Embryophyta</taxon>
        <taxon>Tracheophyta</taxon>
        <taxon>Spermatophyta</taxon>
        <taxon>Magnoliopsida</taxon>
        <taxon>Liliopsida</taxon>
        <taxon>Asparagales</taxon>
        <taxon>Iridaceae</taxon>
        <taxon>Iridoideae</taxon>
        <taxon>Irideae</taxon>
        <taxon>Iris</taxon>
    </lineage>
</organism>
<evidence type="ECO:0000313" key="3">
    <source>
        <dbReference type="Proteomes" id="UP001140949"/>
    </source>
</evidence>
<dbReference type="AlphaFoldDB" id="A0AAX6DLS3"/>
<proteinExistence type="predicted"/>
<feature type="compositionally biased region" description="Basic residues" evidence="1">
    <location>
        <begin position="98"/>
        <end position="117"/>
    </location>
</feature>
<dbReference type="Proteomes" id="UP001140949">
    <property type="component" value="Unassembled WGS sequence"/>
</dbReference>
<keyword evidence="3" id="KW-1185">Reference proteome</keyword>
<gene>
    <name evidence="2" type="ORF">M6B38_236965</name>
</gene>
<feature type="compositionally biased region" description="Pro residues" evidence="1">
    <location>
        <begin position="130"/>
        <end position="141"/>
    </location>
</feature>
<reference evidence="2" key="1">
    <citation type="journal article" date="2023" name="GigaByte">
        <title>Genome assembly of the bearded iris, Iris pallida Lam.</title>
        <authorList>
            <person name="Bruccoleri R.E."/>
            <person name="Oakeley E.J."/>
            <person name="Faust A.M.E."/>
            <person name="Altorfer M."/>
            <person name="Dessus-Babus S."/>
            <person name="Burckhardt D."/>
            <person name="Oertli M."/>
            <person name="Naumann U."/>
            <person name="Petersen F."/>
            <person name="Wong J."/>
        </authorList>
    </citation>
    <scope>NUCLEOTIDE SEQUENCE</scope>
    <source>
        <strain evidence="2">GSM-AAB239-AS_SAM_17_03QT</strain>
    </source>
</reference>
<protein>
    <submittedName>
        <fullName evidence="2">Uncharacterized protein</fullName>
    </submittedName>
</protein>
<sequence>MRTPVPPHSGAALTCLRPLHRATGRSSAPPDLRPPCTRRASLVGAARVPDASGLRRAPDPGLAPPATAVDEASDENPRSHRPPQSTKSPAKTLEATGHRSRRSLRRKPSKPPPRFRRAPPALDQAASLPRRPPPCVVQPAA</sequence>
<comment type="caution">
    <text evidence="2">The sequence shown here is derived from an EMBL/GenBank/DDBJ whole genome shotgun (WGS) entry which is preliminary data.</text>
</comment>
<evidence type="ECO:0000313" key="2">
    <source>
        <dbReference type="EMBL" id="KAJ6792706.1"/>
    </source>
</evidence>
<reference evidence="2" key="2">
    <citation type="submission" date="2023-04" db="EMBL/GenBank/DDBJ databases">
        <authorList>
            <person name="Bruccoleri R.E."/>
            <person name="Oakeley E.J."/>
            <person name="Faust A.-M."/>
            <person name="Dessus-Babus S."/>
            <person name="Altorfer M."/>
            <person name="Burckhardt D."/>
            <person name="Oertli M."/>
            <person name="Naumann U."/>
            <person name="Petersen F."/>
            <person name="Wong J."/>
        </authorList>
    </citation>
    <scope>NUCLEOTIDE SEQUENCE</scope>
    <source>
        <strain evidence="2">GSM-AAB239-AS_SAM_17_03QT</strain>
        <tissue evidence="2">Leaf</tissue>
    </source>
</reference>
<feature type="region of interest" description="Disordered" evidence="1">
    <location>
        <begin position="1"/>
        <end position="141"/>
    </location>
</feature>
<evidence type="ECO:0000256" key="1">
    <source>
        <dbReference type="SAM" id="MobiDB-lite"/>
    </source>
</evidence>
<name>A0AAX6DLS3_IRIPA</name>
<accession>A0AAX6DLS3</accession>